<evidence type="ECO:0000313" key="4">
    <source>
        <dbReference type="EMBL" id="BBE42386.1"/>
    </source>
</evidence>
<dbReference type="Gene3D" id="3.40.50.620">
    <property type="entry name" value="HUPs"/>
    <property type="match status" value="1"/>
</dbReference>
<organism evidence="4 5">
    <name type="scientific">Conexivisphaera calida</name>
    <dbReference type="NCBI Taxonomy" id="1874277"/>
    <lineage>
        <taxon>Archaea</taxon>
        <taxon>Nitrososphaerota</taxon>
        <taxon>Conexivisphaeria</taxon>
        <taxon>Conexivisphaerales</taxon>
        <taxon>Conexivisphaeraceae</taxon>
        <taxon>Conexivisphaera</taxon>
    </lineage>
</organism>
<name>A0A4P2VCQ4_9ARCH</name>
<protein>
    <submittedName>
        <fullName evidence="4">Asparagine synthase</fullName>
    </submittedName>
</protein>
<dbReference type="GO" id="GO:0004066">
    <property type="term" value="F:asparagine synthase (glutamine-hydrolyzing) activity"/>
    <property type="evidence" value="ECO:0007669"/>
    <property type="project" value="InterPro"/>
</dbReference>
<dbReference type="EMBL" id="AP018732">
    <property type="protein sequence ID" value="BBE42386.1"/>
    <property type="molecule type" value="Genomic_DNA"/>
</dbReference>
<dbReference type="Proteomes" id="UP000509448">
    <property type="component" value="Chromosome"/>
</dbReference>
<dbReference type="GO" id="GO:0005829">
    <property type="term" value="C:cytosol"/>
    <property type="evidence" value="ECO:0007669"/>
    <property type="project" value="TreeGrafter"/>
</dbReference>
<dbReference type="CDD" id="cd01991">
    <property type="entry name" value="Asn_synthase_B_C"/>
    <property type="match status" value="1"/>
</dbReference>
<proteinExistence type="predicted"/>
<dbReference type="Pfam" id="PF00733">
    <property type="entry name" value="Asn_synthase"/>
    <property type="match status" value="1"/>
</dbReference>
<evidence type="ECO:0000256" key="1">
    <source>
        <dbReference type="ARBA" id="ARBA00022741"/>
    </source>
</evidence>
<evidence type="ECO:0000256" key="2">
    <source>
        <dbReference type="ARBA" id="ARBA00022840"/>
    </source>
</evidence>
<keyword evidence="2" id="KW-0067">ATP-binding</keyword>
<evidence type="ECO:0000259" key="3">
    <source>
        <dbReference type="Pfam" id="PF00733"/>
    </source>
</evidence>
<dbReference type="PANTHER" id="PTHR11772:SF2">
    <property type="entry name" value="ASPARAGINE SYNTHETASE [GLUTAMINE-HYDROLYZING]"/>
    <property type="match status" value="1"/>
</dbReference>
<keyword evidence="5" id="KW-1185">Reference proteome</keyword>
<sequence>MGTFMKKRGCDCILFSGGIDTSFVAEAAVEAGLRPRLVTVKLPGGADAELSGAAARALGLELTEARSDDAIIEDCKRTAISVTRSIDPIEIAADTAACLGIRAAREVGCRCIATGDGGDELFLGYPFLFSYDDRGVERWYSRVLTGSRFASRELGFALGVRVELPLYTDDVRTIALKTPLRCKVDEIEGRIYGKVLMRKRLERFGLGIVAWRSKVPVTDGSGATGLIARWSSKVDLERSVELSRRVGIAFPSRAHVHLYMEMEDMCMRKPERCSNEHDRCPTCGSCMDDNFCRFCGTYVGDGGATSHYSDELWEELRGMGKFS</sequence>
<dbReference type="InterPro" id="IPR050795">
    <property type="entry name" value="Asn_Synthetase"/>
</dbReference>
<accession>A0A4P2VCQ4</accession>
<dbReference type="SUPFAM" id="SSF52402">
    <property type="entry name" value="Adenine nucleotide alpha hydrolases-like"/>
    <property type="match status" value="1"/>
</dbReference>
<dbReference type="GO" id="GO:0006529">
    <property type="term" value="P:asparagine biosynthetic process"/>
    <property type="evidence" value="ECO:0007669"/>
    <property type="project" value="InterPro"/>
</dbReference>
<dbReference type="AlphaFoldDB" id="A0A4P2VCQ4"/>
<feature type="domain" description="Asparagine synthetase" evidence="3">
    <location>
        <begin position="12"/>
        <end position="135"/>
    </location>
</feature>
<evidence type="ECO:0000313" key="5">
    <source>
        <dbReference type="Proteomes" id="UP000509448"/>
    </source>
</evidence>
<dbReference type="InterPro" id="IPR001962">
    <property type="entry name" value="Asn_synthase"/>
</dbReference>
<reference evidence="4 5" key="1">
    <citation type="journal article" date="2019" name="ISME J.">
        <title>Isolation and characterization of a thermophilic sulfur- and iron-reducing thaumarchaeote from a terrestrial acidic hot spring.</title>
        <authorList>
            <person name="Kato S."/>
            <person name="Itoh T."/>
            <person name="Yuki M."/>
            <person name="Nagamori M."/>
            <person name="Ohnishi M."/>
            <person name="Uematsu K."/>
            <person name="Suzuki K."/>
            <person name="Takashina T."/>
            <person name="Ohkuma M."/>
        </authorList>
    </citation>
    <scope>NUCLEOTIDE SEQUENCE [LARGE SCALE GENOMIC DNA]</scope>
    <source>
        <strain evidence="4 5">NAS-02</strain>
    </source>
</reference>
<dbReference type="GO" id="GO:0005524">
    <property type="term" value="F:ATP binding"/>
    <property type="evidence" value="ECO:0007669"/>
    <property type="project" value="UniProtKB-KW"/>
</dbReference>
<dbReference type="KEGG" id="ccai:NAS2_0997"/>
<dbReference type="InterPro" id="IPR014729">
    <property type="entry name" value="Rossmann-like_a/b/a_fold"/>
</dbReference>
<keyword evidence="1" id="KW-0547">Nucleotide-binding</keyword>
<gene>
    <name evidence="4" type="ORF">NAS2_0997</name>
</gene>
<dbReference type="PANTHER" id="PTHR11772">
    <property type="entry name" value="ASPARAGINE SYNTHETASE"/>
    <property type="match status" value="1"/>
</dbReference>